<dbReference type="PROSITE" id="PS51257">
    <property type="entry name" value="PROKAR_LIPOPROTEIN"/>
    <property type="match status" value="1"/>
</dbReference>
<keyword evidence="9" id="KW-1185">Reference proteome</keyword>
<name>A0ABW8Z274_9FLAO</name>
<dbReference type="Gene3D" id="1.25.40.390">
    <property type="match status" value="1"/>
</dbReference>
<evidence type="ECO:0000256" key="2">
    <source>
        <dbReference type="ARBA" id="ARBA00006275"/>
    </source>
</evidence>
<dbReference type="RefSeq" id="WP_408085893.1">
    <property type="nucleotide sequence ID" value="NZ_JBELPZ010000019.1"/>
</dbReference>
<protein>
    <submittedName>
        <fullName evidence="8">RagB/SusD family nutrient uptake outer membrane protein</fullName>
    </submittedName>
</protein>
<evidence type="ECO:0000259" key="7">
    <source>
        <dbReference type="Pfam" id="PF14322"/>
    </source>
</evidence>
<dbReference type="InterPro" id="IPR012944">
    <property type="entry name" value="SusD_RagB_dom"/>
</dbReference>
<evidence type="ECO:0000256" key="5">
    <source>
        <dbReference type="ARBA" id="ARBA00023237"/>
    </source>
</evidence>
<evidence type="ECO:0000256" key="3">
    <source>
        <dbReference type="ARBA" id="ARBA00022729"/>
    </source>
</evidence>
<comment type="caution">
    <text evidence="8">The sequence shown here is derived from an EMBL/GenBank/DDBJ whole genome shotgun (WGS) entry which is preliminary data.</text>
</comment>
<gene>
    <name evidence="8" type="ORF">ABS766_14405</name>
</gene>
<organism evidence="8 9">
    <name type="scientific">Flavobacterium rhizosphaerae</name>
    <dbReference type="NCBI Taxonomy" id="3163298"/>
    <lineage>
        <taxon>Bacteria</taxon>
        <taxon>Pseudomonadati</taxon>
        <taxon>Bacteroidota</taxon>
        <taxon>Flavobacteriia</taxon>
        <taxon>Flavobacteriales</taxon>
        <taxon>Flavobacteriaceae</taxon>
        <taxon>Flavobacterium</taxon>
    </lineage>
</organism>
<evidence type="ECO:0000313" key="9">
    <source>
        <dbReference type="Proteomes" id="UP001629156"/>
    </source>
</evidence>
<dbReference type="SUPFAM" id="SSF48452">
    <property type="entry name" value="TPR-like"/>
    <property type="match status" value="1"/>
</dbReference>
<keyword evidence="5" id="KW-0998">Cell outer membrane</keyword>
<feature type="domain" description="RagB/SusD" evidence="6">
    <location>
        <begin position="328"/>
        <end position="455"/>
    </location>
</feature>
<keyword evidence="4" id="KW-0472">Membrane</keyword>
<proteinExistence type="inferred from homology"/>
<evidence type="ECO:0000259" key="6">
    <source>
        <dbReference type="Pfam" id="PF07980"/>
    </source>
</evidence>
<dbReference type="InterPro" id="IPR011990">
    <property type="entry name" value="TPR-like_helical_dom_sf"/>
</dbReference>
<reference evidence="8 9" key="1">
    <citation type="submission" date="2024-06" db="EMBL/GenBank/DDBJ databases">
        <authorList>
            <person name="Kaempfer P."/>
            <person name="Viver T."/>
        </authorList>
    </citation>
    <scope>NUCLEOTIDE SEQUENCE [LARGE SCALE GENOMIC DNA]</scope>
    <source>
        <strain evidence="8 9">ST-119</strain>
    </source>
</reference>
<keyword evidence="3" id="KW-0732">Signal</keyword>
<sequence length="455" mass="51070">MKNSIKLLMISLLLVITSCEEMVEVDMPNNQLGTEQVFADAQTAYAALSGPYSDLRTQSLLSGNNFGTGALLGSYADELDCYFNDLNGYEAIASNTQLPTNSVIQTIWNNTYRQIYAANAIIAGAENAVALSQPDRDQVIGEALTIRSLLYFNLQQLFGDIPYTRSTDYEYNRSLGKTVSAAVLSNLEADLNQAIGLLSDAYRDPERIYPNRQVAAVVLLKVYLSQQRYSEAEQVALQILQSPNYQFQPDISQVFNAAGSHILWQIKPQYSGDSTQEASFYYFDNAPPSAYALSEGLIAAFEPGDLRRDLWVAEVTVGGQQYYRPFKYKSLSGSNTTEYSVVFRLEEVYLLLAETLAMQNRISDALPYLNATRLRAGLPALEPTSQTALLDVILQEKRCEFFTEQGIRFTDLKRNGRLSQLSVVKPNWEPYNRVWPYPQNELLLNPNLAPQNENY</sequence>
<evidence type="ECO:0000256" key="1">
    <source>
        <dbReference type="ARBA" id="ARBA00004442"/>
    </source>
</evidence>
<dbReference type="InterPro" id="IPR033985">
    <property type="entry name" value="SusD-like_N"/>
</dbReference>
<dbReference type="Pfam" id="PF14322">
    <property type="entry name" value="SusD-like_3"/>
    <property type="match status" value="1"/>
</dbReference>
<evidence type="ECO:0000313" key="8">
    <source>
        <dbReference type="EMBL" id="MFL9845611.1"/>
    </source>
</evidence>
<dbReference type="Pfam" id="PF07980">
    <property type="entry name" value="SusD_RagB"/>
    <property type="match status" value="1"/>
</dbReference>
<comment type="similarity">
    <text evidence="2">Belongs to the SusD family.</text>
</comment>
<dbReference type="Proteomes" id="UP001629156">
    <property type="component" value="Unassembled WGS sequence"/>
</dbReference>
<feature type="domain" description="SusD-like N-terminal" evidence="7">
    <location>
        <begin position="64"/>
        <end position="224"/>
    </location>
</feature>
<evidence type="ECO:0000256" key="4">
    <source>
        <dbReference type="ARBA" id="ARBA00023136"/>
    </source>
</evidence>
<dbReference type="EMBL" id="JBELPZ010000019">
    <property type="protein sequence ID" value="MFL9845611.1"/>
    <property type="molecule type" value="Genomic_DNA"/>
</dbReference>
<accession>A0ABW8Z274</accession>
<comment type="subcellular location">
    <subcellularLocation>
        <location evidence="1">Cell outer membrane</location>
    </subcellularLocation>
</comment>